<protein>
    <recommendedName>
        <fullName evidence="7">Retrograde transport protein Dsl1 C-terminal domain-containing protein</fullName>
    </recommendedName>
</protein>
<dbReference type="GO" id="GO:0006888">
    <property type="term" value="P:endoplasmic reticulum to Golgi vesicle-mediated transport"/>
    <property type="evidence" value="ECO:0007669"/>
    <property type="project" value="TreeGrafter"/>
</dbReference>
<dbReference type="Proteomes" id="UP000094020">
    <property type="component" value="Chromosome 1"/>
</dbReference>
<dbReference type="EMBL" id="KI894007">
    <property type="protein sequence ID" value="OCF52971.1"/>
    <property type="molecule type" value="Genomic_DNA"/>
</dbReference>
<evidence type="ECO:0000259" key="2">
    <source>
        <dbReference type="Pfam" id="PF20665"/>
    </source>
</evidence>
<dbReference type="InterPro" id="IPR048344">
    <property type="entry name" value="Zw10_middle"/>
</dbReference>
<evidence type="ECO:0000259" key="3">
    <source>
        <dbReference type="Pfam" id="PF22766"/>
    </source>
</evidence>
<dbReference type="GO" id="GO:1990423">
    <property type="term" value="C:RZZ complex"/>
    <property type="evidence" value="ECO:0007669"/>
    <property type="project" value="TreeGrafter"/>
</dbReference>
<dbReference type="InterPro" id="IPR046362">
    <property type="entry name" value="Zw10/DSL1_C_sf"/>
</dbReference>
<dbReference type="OrthoDB" id="534815at2759"/>
<dbReference type="InterPro" id="IPR055148">
    <property type="entry name" value="ZW10_C_2"/>
</dbReference>
<reference evidence="5" key="2">
    <citation type="submission" date="2013-07" db="EMBL/GenBank/DDBJ databases">
        <authorList>
            <consortium name="The Broad Institute Genome Sequencing Platform"/>
            <person name="Cuomo C."/>
            <person name="Litvintseva A."/>
            <person name="Chen Y."/>
            <person name="Heitman J."/>
            <person name="Sun S."/>
            <person name="Springer D."/>
            <person name="Dromer F."/>
            <person name="Young S.K."/>
            <person name="Zeng Q."/>
            <person name="Gargeya S."/>
            <person name="Fitzgerald M."/>
            <person name="Abouelleil A."/>
            <person name="Alvarado L."/>
            <person name="Berlin A.M."/>
            <person name="Chapman S.B."/>
            <person name="Dewar J."/>
            <person name="Goldberg J."/>
            <person name="Griggs A."/>
            <person name="Gujja S."/>
            <person name="Hansen M."/>
            <person name="Howarth C."/>
            <person name="Imamovic A."/>
            <person name="Larimer J."/>
            <person name="McCowan C."/>
            <person name="Murphy C."/>
            <person name="Pearson M."/>
            <person name="Priest M."/>
            <person name="Roberts A."/>
            <person name="Saif S."/>
            <person name="Shea T."/>
            <person name="Sykes S."/>
            <person name="Wortman J."/>
            <person name="Nusbaum C."/>
            <person name="Birren B."/>
        </authorList>
    </citation>
    <scope>NUCLEOTIDE SEQUENCE</scope>
    <source>
        <strain evidence="5">CBS 10737</strain>
    </source>
</reference>
<dbReference type="GeneID" id="30168641"/>
<dbReference type="PANTHER" id="PTHR12205:SF0">
    <property type="entry name" value="CENTROMERE_KINETOCHORE PROTEIN ZW10 HOMOLOG"/>
    <property type="match status" value="1"/>
</dbReference>
<dbReference type="RefSeq" id="XP_019014190.1">
    <property type="nucleotide sequence ID" value="XM_019152052.1"/>
</dbReference>
<organism evidence="4">
    <name type="scientific">Kwoniella pini CBS 10737</name>
    <dbReference type="NCBI Taxonomy" id="1296096"/>
    <lineage>
        <taxon>Eukaryota</taxon>
        <taxon>Fungi</taxon>
        <taxon>Dikarya</taxon>
        <taxon>Basidiomycota</taxon>
        <taxon>Agaricomycotina</taxon>
        <taxon>Tremellomycetes</taxon>
        <taxon>Tremellales</taxon>
        <taxon>Cryptococcaceae</taxon>
        <taxon>Kwoniella</taxon>
    </lineage>
</organism>
<feature type="compositionally biased region" description="Basic and acidic residues" evidence="1">
    <location>
        <begin position="496"/>
        <end position="505"/>
    </location>
</feature>
<feature type="region of interest" description="Disordered" evidence="1">
    <location>
        <begin position="489"/>
        <end position="629"/>
    </location>
</feature>
<sequence>MFPVPQHLPRTGAEGLSSEISEKDPVLDLLQPLINNGESSKFTGNQVKGVRESLQKAVDDNKAQTHRLLTDNFPSISSQIQLSTSLHSHLSSVRDKVSSLEAEIDHSDSQTSFLPPLIGSLNRHFSATSSLSAAQAHIHSIKSLSRRTERIKKLEEYIWSGRSADKWVLDESSGDHGYSISEDDTEGEEILRGTRIIQAIQAKEALLKSMISDQLSEGFNAAISFSHPTNKRVQGTALFLQNEVTLQHPRTTPPPQLKSAASPHYPLSELYSALSQQGLLGQLLTSLSSRIQKDIIHPIVTSSHRVSLSSADRLSILRLEATTSTTAYTILEDIKTTLNFIFNTILPPSVDLPERRTFVSSLTNSVFQSILNSLILPTLPQNLSELPDWLNTLQQAVEVESIFSGADRIIKHFFETEAGTSWAQRRRYAVSDEVRQLILSGWGGWESTEKEQDKEVVQYVEVEIEDNHAAYSLESQDISMKDVNGAEDFGWGFEEPTSKSIDDTSQKASSSHGQIAQNEDVSMEDDGWGFDGSIEPVAGPSSSSKPPPISDSRKTEEDGWDLDPTPAIIQPEPTAIVAAPPLKPAKPAREAKRLGKKVAKVKREDEYDPWASPDPGEESQKSVNGKQYPVPPSIITEDVSLLQAVKKNTADDGWGWEDDPTPAPVNTTVAPQPLPDVIEPPRPLIRKEMREEKVTVNERYLVSTSCDTLSNIAKSLIAEIEQIQSSEFPSPSFATSILEPILFEGIKEVFILYRAFLPTHFSKQLNDVPSIAMQAFNDSIYLSSLVHQLQIPFAGQGFLEEEANRLIDLSEHIFENHLSIQRDYILEQLNEMDEMQNTNDDKVYKKDEKVIKEICHNLESLDRLIKPILPLSKYIEFISYLSKILIDKLNLFILEMIDITEIESNRIKELFKLIIISIENIFKKNQGGVIRYIGGNWLKFCYISEILQASLIDITYLIDSGSLIDFTSNELINLVKGLFANSEKRDIVIEKIENDGLGGSNLDLNS</sequence>
<feature type="domain" description="Centromere/kinetochore protein zw10 middle" evidence="2">
    <location>
        <begin position="215"/>
        <end position="403"/>
    </location>
</feature>
<reference evidence="4" key="3">
    <citation type="submission" date="2016-07" db="EMBL/GenBank/DDBJ databases">
        <title>Evolution of pathogenesis and genome organization in the Tremellales.</title>
        <authorList>
            <person name="Cuomo C."/>
            <person name="Litvintseva A."/>
            <person name="Heitman J."/>
            <person name="Chen Y."/>
            <person name="Sun S."/>
            <person name="Springer D."/>
            <person name="Dromer F."/>
            <person name="Young S."/>
            <person name="Zeng Q."/>
            <person name="Chapman S."/>
            <person name="Gujja S."/>
            <person name="Saif S."/>
            <person name="Birren B."/>
        </authorList>
    </citation>
    <scope>NUCLEOTIDE SEQUENCE</scope>
    <source>
        <strain evidence="4">CBS 10737</strain>
    </source>
</reference>
<dbReference type="Gene3D" id="1.10.357.150">
    <property type="match status" value="1"/>
</dbReference>
<reference evidence="4" key="1">
    <citation type="submission" date="2013-07" db="EMBL/GenBank/DDBJ databases">
        <title>The Genome Sequence of Cryptococcus pinus CBS10737.</title>
        <authorList>
            <consortium name="The Broad Institute Genome Sequencing Platform"/>
            <person name="Cuomo C."/>
            <person name="Litvintseva A."/>
            <person name="Chen Y."/>
            <person name="Heitman J."/>
            <person name="Sun S."/>
            <person name="Springer D."/>
            <person name="Dromer F."/>
            <person name="Young S.K."/>
            <person name="Zeng Q."/>
            <person name="Gargeya S."/>
            <person name="Fitzgerald M."/>
            <person name="Abouelleil A."/>
            <person name="Alvarado L."/>
            <person name="Berlin A.M."/>
            <person name="Chapman S.B."/>
            <person name="Dewar J."/>
            <person name="Goldberg J."/>
            <person name="Griggs A."/>
            <person name="Gujja S."/>
            <person name="Hansen M."/>
            <person name="Howarth C."/>
            <person name="Imamovic A."/>
            <person name="Larimer J."/>
            <person name="McCowan C."/>
            <person name="Murphy C."/>
            <person name="Pearson M."/>
            <person name="Priest M."/>
            <person name="Roberts A."/>
            <person name="Saif S."/>
            <person name="Shea T."/>
            <person name="Sykes S."/>
            <person name="Wortman J."/>
            <person name="Nusbaum C."/>
            <person name="Birren B."/>
        </authorList>
    </citation>
    <scope>NUCLEOTIDE SEQUENCE [LARGE SCALE GENOMIC DNA]</scope>
    <source>
        <strain evidence="4">CBS 10737</strain>
    </source>
</reference>
<accession>A0A1B9IC06</accession>
<evidence type="ECO:0008006" key="7">
    <source>
        <dbReference type="Google" id="ProtNLM"/>
    </source>
</evidence>
<dbReference type="AlphaFoldDB" id="A0A1B9IC06"/>
<evidence type="ECO:0000313" key="6">
    <source>
        <dbReference type="Proteomes" id="UP000094020"/>
    </source>
</evidence>
<dbReference type="EMBL" id="CP144519">
    <property type="protein sequence ID" value="WWC67147.1"/>
    <property type="molecule type" value="Genomic_DNA"/>
</dbReference>
<dbReference type="GO" id="GO:0005737">
    <property type="term" value="C:cytoplasm"/>
    <property type="evidence" value="ECO:0007669"/>
    <property type="project" value="GOC"/>
</dbReference>
<dbReference type="Pfam" id="PF22766">
    <property type="entry name" value="ZW10_C2"/>
    <property type="match status" value="1"/>
</dbReference>
<reference evidence="5" key="4">
    <citation type="submission" date="2024-02" db="EMBL/GenBank/DDBJ databases">
        <title>Comparative genomics of Cryptococcus and Kwoniella reveals pathogenesis evolution and contrasting modes of karyotype evolution via chromosome fusion or intercentromeric recombination.</title>
        <authorList>
            <person name="Coelho M.A."/>
            <person name="David-Palma M."/>
            <person name="Shea T."/>
            <person name="Bowers K."/>
            <person name="McGinley-Smith S."/>
            <person name="Mohammad A.W."/>
            <person name="Gnirke A."/>
            <person name="Yurkov A.M."/>
            <person name="Nowrousian M."/>
            <person name="Sun S."/>
            <person name="Cuomo C.A."/>
            <person name="Heitman J."/>
        </authorList>
    </citation>
    <scope>NUCLEOTIDE SEQUENCE</scope>
    <source>
        <strain evidence="5">CBS 10737</strain>
    </source>
</reference>
<feature type="domain" description="ZW10 C-terminal helical" evidence="3">
    <location>
        <begin position="849"/>
        <end position="992"/>
    </location>
</feature>
<keyword evidence="6" id="KW-1185">Reference proteome</keyword>
<dbReference type="KEGG" id="kpin:30168641"/>
<name>A0A1B9IC06_9TREE</name>
<gene>
    <name evidence="4" type="ORF">I206_00272</name>
    <name evidence="5" type="ORF">I206_101054</name>
</gene>
<dbReference type="GO" id="GO:0007094">
    <property type="term" value="P:mitotic spindle assembly checkpoint signaling"/>
    <property type="evidence" value="ECO:0007669"/>
    <property type="project" value="TreeGrafter"/>
</dbReference>
<feature type="region of interest" description="Disordered" evidence="1">
    <location>
        <begin position="1"/>
        <end position="20"/>
    </location>
</feature>
<dbReference type="PANTHER" id="PTHR12205">
    <property type="entry name" value="CENTROMERE/KINETOCHORE PROTEIN ZW10"/>
    <property type="match status" value="1"/>
</dbReference>
<evidence type="ECO:0000256" key="1">
    <source>
        <dbReference type="SAM" id="MobiDB-lite"/>
    </source>
</evidence>
<dbReference type="Pfam" id="PF20665">
    <property type="entry name" value="Zw10_middle"/>
    <property type="match status" value="1"/>
</dbReference>
<proteinExistence type="predicted"/>
<feature type="compositionally biased region" description="Polar residues" evidence="1">
    <location>
        <begin position="506"/>
        <end position="520"/>
    </location>
</feature>
<evidence type="ECO:0000313" key="4">
    <source>
        <dbReference type="EMBL" id="OCF52971.1"/>
    </source>
</evidence>
<dbReference type="STRING" id="1296096.A0A1B9IC06"/>
<evidence type="ECO:0000313" key="5">
    <source>
        <dbReference type="EMBL" id="WWC67147.1"/>
    </source>
</evidence>